<dbReference type="PANTHER" id="PTHR10201">
    <property type="entry name" value="MATRIX METALLOPROTEINASE"/>
    <property type="match status" value="1"/>
</dbReference>
<evidence type="ECO:0000256" key="6">
    <source>
        <dbReference type="ARBA" id="ARBA00022801"/>
    </source>
</evidence>
<dbReference type="SUPFAM" id="SSF55486">
    <property type="entry name" value="Metalloproteases ('zincins'), catalytic domain"/>
    <property type="match status" value="1"/>
</dbReference>
<dbReference type="Gene3D" id="3.40.390.10">
    <property type="entry name" value="Collagenase (Catalytic Domain)"/>
    <property type="match status" value="1"/>
</dbReference>
<dbReference type="SUPFAM" id="SSF51120">
    <property type="entry name" value="beta-Roll"/>
    <property type="match status" value="1"/>
</dbReference>
<keyword evidence="4" id="KW-0479">Metal-binding</keyword>
<protein>
    <submittedName>
        <fullName evidence="10">DUF4214 domain-containing protein</fullName>
    </submittedName>
</protein>
<dbReference type="Pfam" id="PF13946">
    <property type="entry name" value="DUF4214"/>
    <property type="match status" value="1"/>
</dbReference>
<reference evidence="10 11" key="1">
    <citation type="submission" date="2019-11" db="EMBL/GenBank/DDBJ databases">
        <title>Novel species isolated from a subtropical stream in China.</title>
        <authorList>
            <person name="Lu H."/>
        </authorList>
    </citation>
    <scope>NUCLEOTIDE SEQUENCE [LARGE SCALE GENOMIC DNA]</scope>
    <source>
        <strain evidence="10 11">FT80W</strain>
    </source>
</reference>
<comment type="caution">
    <text evidence="10">The sequence shown here is derived from an EMBL/GenBank/DDBJ whole genome shotgun (WGS) entry which is preliminary data.</text>
</comment>
<dbReference type="InterPro" id="IPR011049">
    <property type="entry name" value="Serralysin-like_metalloprot_C"/>
</dbReference>
<dbReference type="InterPro" id="IPR006026">
    <property type="entry name" value="Peptidase_Metallo"/>
</dbReference>
<evidence type="ECO:0000256" key="7">
    <source>
        <dbReference type="ARBA" id="ARBA00022833"/>
    </source>
</evidence>
<evidence type="ECO:0000256" key="3">
    <source>
        <dbReference type="ARBA" id="ARBA00022670"/>
    </source>
</evidence>
<evidence type="ECO:0000313" key="10">
    <source>
        <dbReference type="EMBL" id="MRW93784.1"/>
    </source>
</evidence>
<dbReference type="GO" id="GO:0004222">
    <property type="term" value="F:metalloendopeptidase activity"/>
    <property type="evidence" value="ECO:0007669"/>
    <property type="project" value="InterPro"/>
</dbReference>
<keyword evidence="7" id="KW-0862">Zinc</keyword>
<evidence type="ECO:0000256" key="5">
    <source>
        <dbReference type="ARBA" id="ARBA00022737"/>
    </source>
</evidence>
<keyword evidence="6" id="KW-0378">Hydrolase</keyword>
<dbReference type="GO" id="GO:0005615">
    <property type="term" value="C:extracellular space"/>
    <property type="evidence" value="ECO:0007669"/>
    <property type="project" value="InterPro"/>
</dbReference>
<evidence type="ECO:0000256" key="8">
    <source>
        <dbReference type="ARBA" id="ARBA00023049"/>
    </source>
</evidence>
<comment type="subcellular location">
    <subcellularLocation>
        <location evidence="1">Secreted</location>
    </subcellularLocation>
</comment>
<keyword evidence="2" id="KW-0964">Secreted</keyword>
<dbReference type="AlphaFoldDB" id="A0A6I2LAD2"/>
<dbReference type="Gene3D" id="2.150.10.10">
    <property type="entry name" value="Serralysin-like metalloprotease, C-terminal"/>
    <property type="match status" value="1"/>
</dbReference>
<dbReference type="Pfam" id="PF00413">
    <property type="entry name" value="Peptidase_M10"/>
    <property type="match status" value="1"/>
</dbReference>
<evidence type="ECO:0000259" key="9">
    <source>
        <dbReference type="SMART" id="SM00235"/>
    </source>
</evidence>
<dbReference type="InterPro" id="IPR001818">
    <property type="entry name" value="Pept_M10_metallopeptidase"/>
</dbReference>
<dbReference type="EMBL" id="WKJK01000019">
    <property type="protein sequence ID" value="MRW93784.1"/>
    <property type="molecule type" value="Genomic_DNA"/>
</dbReference>
<dbReference type="CDD" id="cd04277">
    <property type="entry name" value="ZnMc_serralysin_like"/>
    <property type="match status" value="1"/>
</dbReference>
<gene>
    <name evidence="10" type="ORF">GJ699_27690</name>
</gene>
<accession>A0A6I2LAD2</accession>
<keyword evidence="8" id="KW-0482">Metalloprotease</keyword>
<dbReference type="InterPro" id="IPR013858">
    <property type="entry name" value="Peptidase_M10B_C"/>
</dbReference>
<dbReference type="InterPro" id="IPR034033">
    <property type="entry name" value="Serralysin-like"/>
</dbReference>
<evidence type="ECO:0000256" key="2">
    <source>
        <dbReference type="ARBA" id="ARBA00022525"/>
    </source>
</evidence>
<dbReference type="GO" id="GO:0031012">
    <property type="term" value="C:extracellular matrix"/>
    <property type="evidence" value="ECO:0007669"/>
    <property type="project" value="InterPro"/>
</dbReference>
<keyword evidence="5" id="KW-0677">Repeat</keyword>
<dbReference type="GO" id="GO:0005509">
    <property type="term" value="F:calcium ion binding"/>
    <property type="evidence" value="ECO:0007669"/>
    <property type="project" value="InterPro"/>
</dbReference>
<dbReference type="SMART" id="SM00235">
    <property type="entry name" value="ZnMc"/>
    <property type="match status" value="1"/>
</dbReference>
<organism evidence="10 11">
    <name type="scientific">Duganella guangzhouensis</name>
    <dbReference type="NCBI Taxonomy" id="2666084"/>
    <lineage>
        <taxon>Bacteria</taxon>
        <taxon>Pseudomonadati</taxon>
        <taxon>Pseudomonadota</taxon>
        <taxon>Betaproteobacteria</taxon>
        <taxon>Burkholderiales</taxon>
        <taxon>Oxalobacteraceae</taxon>
        <taxon>Telluria group</taxon>
        <taxon>Duganella</taxon>
    </lineage>
</organism>
<dbReference type="GO" id="GO:0006508">
    <property type="term" value="P:proteolysis"/>
    <property type="evidence" value="ECO:0007669"/>
    <property type="project" value="UniProtKB-KW"/>
</dbReference>
<evidence type="ECO:0000313" key="11">
    <source>
        <dbReference type="Proteomes" id="UP000433309"/>
    </source>
</evidence>
<proteinExistence type="predicted"/>
<dbReference type="InterPro" id="IPR025282">
    <property type="entry name" value="DUF4214"/>
</dbReference>
<evidence type="ECO:0000256" key="4">
    <source>
        <dbReference type="ARBA" id="ARBA00022723"/>
    </source>
</evidence>
<name>A0A6I2LAD2_9BURK</name>
<sequence length="658" mass="69233">MFLSEKHFMSSPTTGNTVTKVAATGNVVDDSLLEGYKWGGKLGTPLTITYSFPYAGGASATFSSNYSSLDEPDATQHYGLNAVQQNAFRAALQTWENVANITAVQVADTATSVGDIRIGWTSASDTTSDGSNAWGWGYYPSATYAKGGDIWISTTSSAATDTDWSAGSYNFNALIHELGHTLGLQHPFEGTVTLPAAYDNRQYSIMAYDNAPNSLFVDVTDNGVTHSWRSYYVVPDTPMVYDIAVMQYLYGANMSYKTGDDVYTFDPTKPFFHTIWDAGGNDTISVANFTTDNTIDLRPGQYSNIDIPSDTGAGYNWTKAPPTPTYGANTLNLGIAFGAIIENAIGGSGNDILIGNSVANHLQGNGGINRLDGLDGIDTAVYSGKFNDYFISTTSDGEYTVSLRSSAQVDALVNMERLSFADTTLALNVNSLAEDPLIAQYTALAQKFYVAYFGRPADANGLANMVAQFKAAGAPTTTDGFVAAYATNATVKALIDSFGNSDESAALYSGSNKDFISAIYAHLLGRAPDAEGLAFWAGALDDGNLVRGMAALNIAAGAETNTSAQGKIDATLIANRVTVAENFTASLDTAAEIASYAGAKAAEAARTLLDAVNQDTSIIGYESSVLSTVAHLSAVTAEAGALPVQLVGVHVGSDTVLT</sequence>
<evidence type="ECO:0000256" key="1">
    <source>
        <dbReference type="ARBA" id="ARBA00004613"/>
    </source>
</evidence>
<keyword evidence="11" id="KW-1185">Reference proteome</keyword>
<dbReference type="Pfam" id="PF08548">
    <property type="entry name" value="Peptidase_M10_C"/>
    <property type="match status" value="2"/>
</dbReference>
<dbReference type="Proteomes" id="UP000433309">
    <property type="component" value="Unassembled WGS sequence"/>
</dbReference>
<keyword evidence="3" id="KW-0645">Protease</keyword>
<feature type="domain" description="Peptidase metallopeptidase" evidence="9">
    <location>
        <begin position="34"/>
        <end position="218"/>
    </location>
</feature>
<dbReference type="PANTHER" id="PTHR10201:SF323">
    <property type="entry name" value="MATRIX METALLOPROTEINASE-21"/>
    <property type="match status" value="1"/>
</dbReference>
<dbReference type="InterPro" id="IPR024079">
    <property type="entry name" value="MetalloPept_cat_dom_sf"/>
</dbReference>
<dbReference type="GO" id="GO:0008270">
    <property type="term" value="F:zinc ion binding"/>
    <property type="evidence" value="ECO:0007669"/>
    <property type="project" value="InterPro"/>
</dbReference>